<dbReference type="EMBL" id="MU003521">
    <property type="protein sequence ID" value="KAF2467230.1"/>
    <property type="molecule type" value="Genomic_DNA"/>
</dbReference>
<evidence type="ECO:0000313" key="1">
    <source>
        <dbReference type="EMBL" id="KAF2467230.1"/>
    </source>
</evidence>
<comment type="caution">
    <text evidence="1">The sequence shown here is derived from an EMBL/GenBank/DDBJ whole genome shotgun (WGS) entry which is preliminary data.</text>
</comment>
<organism evidence="1 2">
    <name type="scientific">Lindgomyces ingoldianus</name>
    <dbReference type="NCBI Taxonomy" id="673940"/>
    <lineage>
        <taxon>Eukaryota</taxon>
        <taxon>Fungi</taxon>
        <taxon>Dikarya</taxon>
        <taxon>Ascomycota</taxon>
        <taxon>Pezizomycotina</taxon>
        <taxon>Dothideomycetes</taxon>
        <taxon>Pleosporomycetidae</taxon>
        <taxon>Pleosporales</taxon>
        <taxon>Lindgomycetaceae</taxon>
        <taxon>Lindgomyces</taxon>
    </lineage>
</organism>
<protein>
    <submittedName>
        <fullName evidence="1">Uncharacterized protein</fullName>
    </submittedName>
</protein>
<reference evidence="1" key="1">
    <citation type="journal article" date="2020" name="Stud. Mycol.">
        <title>101 Dothideomycetes genomes: a test case for predicting lifestyles and emergence of pathogens.</title>
        <authorList>
            <person name="Haridas S."/>
            <person name="Albert R."/>
            <person name="Binder M."/>
            <person name="Bloem J."/>
            <person name="Labutti K."/>
            <person name="Salamov A."/>
            <person name="Andreopoulos B."/>
            <person name="Baker S."/>
            <person name="Barry K."/>
            <person name="Bills G."/>
            <person name="Bluhm B."/>
            <person name="Cannon C."/>
            <person name="Castanera R."/>
            <person name="Culley D."/>
            <person name="Daum C."/>
            <person name="Ezra D."/>
            <person name="Gonzalez J."/>
            <person name="Henrissat B."/>
            <person name="Kuo A."/>
            <person name="Liang C."/>
            <person name="Lipzen A."/>
            <person name="Lutzoni F."/>
            <person name="Magnuson J."/>
            <person name="Mondo S."/>
            <person name="Nolan M."/>
            <person name="Ohm R."/>
            <person name="Pangilinan J."/>
            <person name="Park H.-J."/>
            <person name="Ramirez L."/>
            <person name="Alfaro M."/>
            <person name="Sun H."/>
            <person name="Tritt A."/>
            <person name="Yoshinaga Y."/>
            <person name="Zwiers L.-H."/>
            <person name="Turgeon B."/>
            <person name="Goodwin S."/>
            <person name="Spatafora J."/>
            <person name="Crous P."/>
            <person name="Grigoriev I."/>
        </authorList>
    </citation>
    <scope>NUCLEOTIDE SEQUENCE</scope>
    <source>
        <strain evidence="1">ATCC 200398</strain>
    </source>
</reference>
<keyword evidence="2" id="KW-1185">Reference proteome</keyword>
<name>A0ACB6QL31_9PLEO</name>
<proteinExistence type="predicted"/>
<dbReference type="Proteomes" id="UP000799755">
    <property type="component" value="Unassembled WGS sequence"/>
</dbReference>
<gene>
    <name evidence="1" type="ORF">BDR25DRAFT_305663</name>
</gene>
<accession>A0ACB6QL31</accession>
<sequence>MIQTQTSYNHSTNLAYSDTIIAETCVKYATYHPTSLIHPPTTWPPLATLMVPEKGTM</sequence>
<evidence type="ECO:0000313" key="2">
    <source>
        <dbReference type="Proteomes" id="UP000799755"/>
    </source>
</evidence>